<evidence type="ECO:0000259" key="14">
    <source>
        <dbReference type="Pfam" id="PF03372"/>
    </source>
</evidence>
<evidence type="ECO:0000256" key="5">
    <source>
        <dbReference type="ARBA" id="ARBA00012369"/>
    </source>
</evidence>
<evidence type="ECO:0000256" key="9">
    <source>
        <dbReference type="ARBA" id="ARBA00022842"/>
    </source>
</evidence>
<dbReference type="AlphaFoldDB" id="A0A8B9Z688"/>
<dbReference type="Proteomes" id="UP000694555">
    <property type="component" value="Unplaced"/>
</dbReference>
<evidence type="ECO:0000256" key="8">
    <source>
        <dbReference type="ARBA" id="ARBA00022801"/>
    </source>
</evidence>
<proteinExistence type="inferred from homology"/>
<evidence type="ECO:0000313" key="15">
    <source>
        <dbReference type="Ensembl" id="ENSBJAP00000004849.1"/>
    </source>
</evidence>
<keyword evidence="6" id="KW-0812">Transmembrane</keyword>
<sequence>MEGDLTLQLRIFDLNCWAIRYLSKRRQERVQLIGDMLRRERFDLVLLQEVWSEQDYSDLKARLGGCYPFSHYFRRSPGFSSMSMSPM</sequence>
<keyword evidence="16" id="KW-1185">Reference proteome</keyword>
<evidence type="ECO:0000256" key="7">
    <source>
        <dbReference type="ARBA" id="ARBA00022723"/>
    </source>
</evidence>
<keyword evidence="8" id="KW-0378">Hydrolase</keyword>
<comment type="subcellular location">
    <subcellularLocation>
        <location evidence="1">Membrane</location>
        <topology evidence="1">Multi-pass membrane protein</topology>
    </subcellularLocation>
</comment>
<keyword evidence="11" id="KW-1133">Transmembrane helix</keyword>
<evidence type="ECO:0000256" key="10">
    <source>
        <dbReference type="ARBA" id="ARBA00022919"/>
    </source>
</evidence>
<dbReference type="Pfam" id="PF03372">
    <property type="entry name" value="Exo_endo_phos"/>
    <property type="match status" value="1"/>
</dbReference>
<evidence type="ECO:0000313" key="16">
    <source>
        <dbReference type="Proteomes" id="UP000694555"/>
    </source>
</evidence>
<dbReference type="InterPro" id="IPR005135">
    <property type="entry name" value="Endo/exonuclease/phosphatase"/>
</dbReference>
<comment type="pathway">
    <text evidence="2">Lipid metabolism; sphingolipid metabolism.</text>
</comment>
<evidence type="ECO:0000256" key="2">
    <source>
        <dbReference type="ARBA" id="ARBA00004760"/>
    </source>
</evidence>
<comment type="similarity">
    <text evidence="4">Belongs to the neutral sphingomyelinase family.</text>
</comment>
<dbReference type="Gene3D" id="3.60.10.10">
    <property type="entry name" value="Endonuclease/exonuclease/phosphatase"/>
    <property type="match status" value="1"/>
</dbReference>
<dbReference type="GO" id="GO:0006665">
    <property type="term" value="P:sphingolipid metabolic process"/>
    <property type="evidence" value="ECO:0007669"/>
    <property type="project" value="UniProtKB-KW"/>
</dbReference>
<dbReference type="InterPro" id="IPR036691">
    <property type="entry name" value="Endo/exonu/phosph_ase_sf"/>
</dbReference>
<dbReference type="GO" id="GO:0016020">
    <property type="term" value="C:membrane"/>
    <property type="evidence" value="ECO:0007669"/>
    <property type="project" value="UniProtKB-SubCell"/>
</dbReference>
<keyword evidence="10" id="KW-0746">Sphingolipid metabolism</keyword>
<feature type="domain" description="Endonuclease/exonuclease/phosphatase" evidence="14">
    <location>
        <begin position="15"/>
        <end position="74"/>
    </location>
</feature>
<comment type="pathway">
    <text evidence="3">Sphingolipid metabolism.</text>
</comment>
<name>A0A8B9Z688_9AVES</name>
<keyword evidence="9" id="KW-0460">Magnesium</keyword>
<evidence type="ECO:0000256" key="1">
    <source>
        <dbReference type="ARBA" id="ARBA00004141"/>
    </source>
</evidence>
<dbReference type="Ensembl" id="ENSBJAT00000004990.1">
    <property type="protein sequence ID" value="ENSBJAP00000004849.1"/>
    <property type="gene ID" value="ENSBJAG00000003498.1"/>
</dbReference>
<keyword evidence="7" id="KW-0479">Metal-binding</keyword>
<accession>A0A8B9Z688</accession>
<evidence type="ECO:0000256" key="13">
    <source>
        <dbReference type="ARBA" id="ARBA00023136"/>
    </source>
</evidence>
<evidence type="ECO:0000256" key="12">
    <source>
        <dbReference type="ARBA" id="ARBA00023098"/>
    </source>
</evidence>
<organism evidence="15 16">
    <name type="scientific">Buteo japonicus</name>
    <dbReference type="NCBI Taxonomy" id="224669"/>
    <lineage>
        <taxon>Eukaryota</taxon>
        <taxon>Metazoa</taxon>
        <taxon>Chordata</taxon>
        <taxon>Craniata</taxon>
        <taxon>Vertebrata</taxon>
        <taxon>Euteleostomi</taxon>
        <taxon>Archelosauria</taxon>
        <taxon>Archosauria</taxon>
        <taxon>Dinosauria</taxon>
        <taxon>Saurischia</taxon>
        <taxon>Theropoda</taxon>
        <taxon>Coelurosauria</taxon>
        <taxon>Aves</taxon>
        <taxon>Neognathae</taxon>
        <taxon>Neoaves</taxon>
        <taxon>Telluraves</taxon>
        <taxon>Accipitrimorphae</taxon>
        <taxon>Accipitriformes</taxon>
        <taxon>Accipitridae</taxon>
        <taxon>Accipitrinae</taxon>
        <taxon>Buteo</taxon>
    </lineage>
</organism>
<dbReference type="GO" id="GO:0004767">
    <property type="term" value="F:sphingomyelin phosphodiesterase activity"/>
    <property type="evidence" value="ECO:0007669"/>
    <property type="project" value="UniProtKB-EC"/>
</dbReference>
<evidence type="ECO:0000256" key="3">
    <source>
        <dbReference type="ARBA" id="ARBA00004991"/>
    </source>
</evidence>
<keyword evidence="13" id="KW-0472">Membrane</keyword>
<reference evidence="15" key="1">
    <citation type="submission" date="2025-08" db="UniProtKB">
        <authorList>
            <consortium name="Ensembl"/>
        </authorList>
    </citation>
    <scope>IDENTIFICATION</scope>
</reference>
<dbReference type="SUPFAM" id="SSF56219">
    <property type="entry name" value="DNase I-like"/>
    <property type="match status" value="1"/>
</dbReference>
<evidence type="ECO:0000256" key="6">
    <source>
        <dbReference type="ARBA" id="ARBA00022692"/>
    </source>
</evidence>
<dbReference type="PANTHER" id="PTHR16320:SF24">
    <property type="entry name" value="PHOSPHODIESTERASE, PUTATIVE-RELATED"/>
    <property type="match status" value="1"/>
</dbReference>
<evidence type="ECO:0000256" key="4">
    <source>
        <dbReference type="ARBA" id="ARBA00006335"/>
    </source>
</evidence>
<dbReference type="PANTHER" id="PTHR16320">
    <property type="entry name" value="SPHINGOMYELINASE FAMILY MEMBER"/>
    <property type="match status" value="1"/>
</dbReference>
<evidence type="ECO:0000256" key="11">
    <source>
        <dbReference type="ARBA" id="ARBA00022989"/>
    </source>
</evidence>
<reference evidence="15" key="2">
    <citation type="submission" date="2025-09" db="UniProtKB">
        <authorList>
            <consortium name="Ensembl"/>
        </authorList>
    </citation>
    <scope>IDENTIFICATION</scope>
</reference>
<dbReference type="GO" id="GO:0046872">
    <property type="term" value="F:metal ion binding"/>
    <property type="evidence" value="ECO:0007669"/>
    <property type="project" value="UniProtKB-KW"/>
</dbReference>
<dbReference type="EC" id="3.1.4.12" evidence="5"/>
<protein>
    <recommendedName>
        <fullName evidence="5">sphingomyelin phosphodiesterase</fullName>
        <ecNumber evidence="5">3.1.4.12</ecNumber>
    </recommendedName>
</protein>
<dbReference type="InterPro" id="IPR038772">
    <property type="entry name" value="Sph/SMPD2-like"/>
</dbReference>
<keyword evidence="12" id="KW-0443">Lipid metabolism</keyword>